<dbReference type="CDD" id="cd04905">
    <property type="entry name" value="ACT_CM-PDT"/>
    <property type="match status" value="1"/>
</dbReference>
<comment type="pathway">
    <text evidence="1">Amino-acid biosynthesis; L-phenylalanine biosynthesis; phenylpyruvate from prephenate: step 1/1.</text>
</comment>
<dbReference type="InterPro" id="IPR001086">
    <property type="entry name" value="Preph_deHydtase"/>
</dbReference>
<dbReference type="CDD" id="cd13631">
    <property type="entry name" value="PBP2_Ct-PDT_like"/>
    <property type="match status" value="1"/>
</dbReference>
<accession>A0A926EF15</accession>
<evidence type="ECO:0000313" key="12">
    <source>
        <dbReference type="EMBL" id="MBC8579881.1"/>
    </source>
</evidence>
<proteinExistence type="predicted"/>
<evidence type="ECO:0000259" key="11">
    <source>
        <dbReference type="PROSITE" id="PS51671"/>
    </source>
</evidence>
<dbReference type="AlphaFoldDB" id="A0A926EF15"/>
<evidence type="ECO:0000259" key="10">
    <source>
        <dbReference type="PROSITE" id="PS51171"/>
    </source>
</evidence>
<protein>
    <recommendedName>
        <fullName evidence="3">Prephenate dehydratase</fullName>
        <ecNumber evidence="2">4.2.1.51</ecNumber>
    </recommendedName>
</protein>
<dbReference type="PIRSF" id="PIRSF001500">
    <property type="entry name" value="Chor_mut_pdt_Ppr"/>
    <property type="match status" value="1"/>
</dbReference>
<evidence type="ECO:0000256" key="6">
    <source>
        <dbReference type="ARBA" id="ARBA00023222"/>
    </source>
</evidence>
<dbReference type="Gene3D" id="3.30.70.260">
    <property type="match status" value="1"/>
</dbReference>
<dbReference type="Proteomes" id="UP000655830">
    <property type="component" value="Unassembled WGS sequence"/>
</dbReference>
<evidence type="ECO:0000256" key="5">
    <source>
        <dbReference type="ARBA" id="ARBA00023141"/>
    </source>
</evidence>
<dbReference type="GO" id="GO:0009094">
    <property type="term" value="P:L-phenylalanine biosynthetic process"/>
    <property type="evidence" value="ECO:0007669"/>
    <property type="project" value="UniProtKB-KW"/>
</dbReference>
<dbReference type="GO" id="GO:0004664">
    <property type="term" value="F:prephenate dehydratase activity"/>
    <property type="evidence" value="ECO:0007669"/>
    <property type="project" value="UniProtKB-EC"/>
</dbReference>
<dbReference type="Pfam" id="PF00800">
    <property type="entry name" value="PDT"/>
    <property type="match status" value="1"/>
</dbReference>
<comment type="caution">
    <text evidence="12">The sequence shown here is derived from an EMBL/GenBank/DDBJ whole genome shotgun (WGS) entry which is preliminary data.</text>
</comment>
<dbReference type="InterPro" id="IPR002912">
    <property type="entry name" value="ACT_dom"/>
</dbReference>
<reference evidence="12" key="1">
    <citation type="submission" date="2020-08" db="EMBL/GenBank/DDBJ databases">
        <title>Genome public.</title>
        <authorList>
            <person name="Liu C."/>
            <person name="Sun Q."/>
        </authorList>
    </citation>
    <scope>NUCLEOTIDE SEQUENCE</scope>
    <source>
        <strain evidence="12">NSJ-12</strain>
    </source>
</reference>
<dbReference type="PANTHER" id="PTHR21022:SF19">
    <property type="entry name" value="PREPHENATE DEHYDRATASE-RELATED"/>
    <property type="match status" value="1"/>
</dbReference>
<evidence type="ECO:0000256" key="2">
    <source>
        <dbReference type="ARBA" id="ARBA00013147"/>
    </source>
</evidence>
<organism evidence="12 13">
    <name type="scientific">Zhenhengia yiwuensis</name>
    <dbReference type="NCBI Taxonomy" id="2763666"/>
    <lineage>
        <taxon>Bacteria</taxon>
        <taxon>Bacillati</taxon>
        <taxon>Bacillota</taxon>
        <taxon>Clostridia</taxon>
        <taxon>Lachnospirales</taxon>
        <taxon>Lachnospiraceae</taxon>
        <taxon>Zhenhengia</taxon>
    </lineage>
</organism>
<evidence type="ECO:0000256" key="4">
    <source>
        <dbReference type="ARBA" id="ARBA00022605"/>
    </source>
</evidence>
<name>A0A926EF15_9FIRM</name>
<feature type="domain" description="ACT" evidence="11">
    <location>
        <begin position="234"/>
        <end position="311"/>
    </location>
</feature>
<dbReference type="PROSITE" id="PS51671">
    <property type="entry name" value="ACT"/>
    <property type="match status" value="1"/>
</dbReference>
<dbReference type="RefSeq" id="WP_249332787.1">
    <property type="nucleotide sequence ID" value="NZ_JACRSY010000014.1"/>
</dbReference>
<dbReference type="SUPFAM" id="SSF55021">
    <property type="entry name" value="ACT-like"/>
    <property type="match status" value="1"/>
</dbReference>
<dbReference type="EC" id="4.2.1.51" evidence="2"/>
<dbReference type="EMBL" id="JACRSY010000014">
    <property type="protein sequence ID" value="MBC8579881.1"/>
    <property type="molecule type" value="Genomic_DNA"/>
</dbReference>
<dbReference type="GO" id="GO:0005737">
    <property type="term" value="C:cytoplasm"/>
    <property type="evidence" value="ECO:0007669"/>
    <property type="project" value="TreeGrafter"/>
</dbReference>
<evidence type="ECO:0000256" key="1">
    <source>
        <dbReference type="ARBA" id="ARBA00004741"/>
    </source>
</evidence>
<keyword evidence="6" id="KW-0584">Phenylalanine biosynthesis</keyword>
<dbReference type="InterPro" id="IPR008242">
    <property type="entry name" value="Chor_mutase/pphenate_deHydtase"/>
</dbReference>
<evidence type="ECO:0000256" key="3">
    <source>
        <dbReference type="ARBA" id="ARBA00021872"/>
    </source>
</evidence>
<dbReference type="PANTHER" id="PTHR21022">
    <property type="entry name" value="PREPHENATE DEHYDRATASE P PROTEIN"/>
    <property type="match status" value="1"/>
</dbReference>
<dbReference type="Gene3D" id="3.40.190.10">
    <property type="entry name" value="Periplasmic binding protein-like II"/>
    <property type="match status" value="2"/>
</dbReference>
<comment type="catalytic activity">
    <reaction evidence="8">
        <text>prephenate + H(+) = 3-phenylpyruvate + CO2 + H2O</text>
        <dbReference type="Rhea" id="RHEA:21648"/>
        <dbReference type="ChEBI" id="CHEBI:15377"/>
        <dbReference type="ChEBI" id="CHEBI:15378"/>
        <dbReference type="ChEBI" id="CHEBI:16526"/>
        <dbReference type="ChEBI" id="CHEBI:18005"/>
        <dbReference type="ChEBI" id="CHEBI:29934"/>
        <dbReference type="EC" id="4.2.1.51"/>
    </reaction>
</comment>
<keyword evidence="7 12" id="KW-0456">Lyase</keyword>
<feature type="domain" description="Prephenate dehydratase" evidence="10">
    <location>
        <begin position="44"/>
        <end position="222"/>
    </location>
</feature>
<keyword evidence="4" id="KW-0028">Amino-acid biosynthesis</keyword>
<sequence>MEDVNYKGIKKQLEISIEKLYIDDLGLLAGIEKGLNTQKVEKPKVGYQGVRGSFSEEAAESYFKESEASYSRYDEFEDVMEALTKGDIDYGVLPIENSYTGEVIDVYDLIRKYNLYIIGEEIVKVTHHLVGIEGSTLDDIGEVYTHPQALGQCQKYLKNHPKIMQIPYANTAMAAKYISELNDVSKAAICSQRAAKLYNLHILQEEINTKSNNFTRFIILSKTMQITPECDKVSIVFTTKHTSGALYNILSHFAYNGLNLLKIQSRPLREKSWHYFFFVDLEGHLEDANMLIALGKVSKESEYFSILGSYKQYAKL</sequence>
<evidence type="ECO:0000256" key="7">
    <source>
        <dbReference type="ARBA" id="ARBA00023239"/>
    </source>
</evidence>
<keyword evidence="13" id="KW-1185">Reference proteome</keyword>
<dbReference type="NCBIfam" id="NF008865">
    <property type="entry name" value="PRK11898.1"/>
    <property type="match status" value="1"/>
</dbReference>
<keyword evidence="5" id="KW-0057">Aromatic amino acid biosynthesis</keyword>
<evidence type="ECO:0000256" key="8">
    <source>
        <dbReference type="ARBA" id="ARBA00047848"/>
    </source>
</evidence>
<dbReference type="InterPro" id="IPR045865">
    <property type="entry name" value="ACT-like_dom_sf"/>
</dbReference>
<dbReference type="PROSITE" id="PS51171">
    <property type="entry name" value="PREPHENATE_DEHYDR_3"/>
    <property type="match status" value="1"/>
</dbReference>
<evidence type="ECO:0000313" key="13">
    <source>
        <dbReference type="Proteomes" id="UP000655830"/>
    </source>
</evidence>
<gene>
    <name evidence="12" type="primary">pheA</name>
    <name evidence="12" type="ORF">H8718_10115</name>
</gene>
<dbReference type="SUPFAM" id="SSF53850">
    <property type="entry name" value="Periplasmic binding protein-like II"/>
    <property type="match status" value="1"/>
</dbReference>
<evidence type="ECO:0000256" key="9">
    <source>
        <dbReference type="PIRSR" id="PIRSR001500-2"/>
    </source>
</evidence>
<feature type="site" description="Essential for prephenate dehydratase activity" evidence="9">
    <location>
        <position position="215"/>
    </location>
</feature>